<name>A0A9R1UM11_LACSA</name>
<dbReference type="InterPro" id="IPR035428">
    <property type="entry name" value="FANCF"/>
</dbReference>
<sequence>MRDEHLKSVLKATIEMDLDELQRTETDYLDVYLDKLKLQNTTRSPEASVEEGKMDFSPRPSPNLTAFAIQGITKRQLAVSCVSSIETSVDVVSKTIAQGTSNELQEQQKAYV</sequence>
<dbReference type="GO" id="GO:0036297">
    <property type="term" value="P:interstrand cross-link repair"/>
    <property type="evidence" value="ECO:0007669"/>
    <property type="project" value="InterPro"/>
</dbReference>
<organism evidence="1 2">
    <name type="scientific">Lactuca sativa</name>
    <name type="common">Garden lettuce</name>
    <dbReference type="NCBI Taxonomy" id="4236"/>
    <lineage>
        <taxon>Eukaryota</taxon>
        <taxon>Viridiplantae</taxon>
        <taxon>Streptophyta</taxon>
        <taxon>Embryophyta</taxon>
        <taxon>Tracheophyta</taxon>
        <taxon>Spermatophyta</taxon>
        <taxon>Magnoliopsida</taxon>
        <taxon>eudicotyledons</taxon>
        <taxon>Gunneridae</taxon>
        <taxon>Pentapetalae</taxon>
        <taxon>asterids</taxon>
        <taxon>campanulids</taxon>
        <taxon>Asterales</taxon>
        <taxon>Asteraceae</taxon>
        <taxon>Cichorioideae</taxon>
        <taxon>Cichorieae</taxon>
        <taxon>Lactucinae</taxon>
        <taxon>Lactuca</taxon>
    </lineage>
</organism>
<dbReference type="GO" id="GO:0043240">
    <property type="term" value="C:Fanconi anaemia nuclear complex"/>
    <property type="evidence" value="ECO:0007669"/>
    <property type="project" value="InterPro"/>
</dbReference>
<evidence type="ECO:0000313" key="1">
    <source>
        <dbReference type="EMBL" id="KAJ0189703.1"/>
    </source>
</evidence>
<accession>A0A9R1UM11</accession>
<evidence type="ECO:0000313" key="2">
    <source>
        <dbReference type="Proteomes" id="UP000235145"/>
    </source>
</evidence>
<proteinExistence type="predicted"/>
<protein>
    <submittedName>
        <fullName evidence="1">Uncharacterized protein</fullName>
    </submittedName>
</protein>
<dbReference type="PANTHER" id="PTHR14449">
    <property type="entry name" value="FANCONI ANEMIA GROUP F PROTEIN FANCF"/>
    <property type="match status" value="1"/>
</dbReference>
<dbReference type="Proteomes" id="UP000235145">
    <property type="component" value="Unassembled WGS sequence"/>
</dbReference>
<dbReference type="EMBL" id="NBSK02000008">
    <property type="protein sequence ID" value="KAJ0189703.1"/>
    <property type="molecule type" value="Genomic_DNA"/>
</dbReference>
<dbReference type="PANTHER" id="PTHR14449:SF2">
    <property type="entry name" value="FANCONI ANEMIA GROUP F PROTEIN"/>
    <property type="match status" value="1"/>
</dbReference>
<gene>
    <name evidence="1" type="ORF">LSAT_V11C800425320</name>
</gene>
<comment type="caution">
    <text evidence="1">The sequence shown here is derived from an EMBL/GenBank/DDBJ whole genome shotgun (WGS) entry which is preliminary data.</text>
</comment>
<dbReference type="AlphaFoldDB" id="A0A9R1UM11"/>
<reference evidence="1 2" key="1">
    <citation type="journal article" date="2017" name="Nat. Commun.">
        <title>Genome assembly with in vitro proximity ligation data and whole-genome triplication in lettuce.</title>
        <authorList>
            <person name="Reyes-Chin-Wo S."/>
            <person name="Wang Z."/>
            <person name="Yang X."/>
            <person name="Kozik A."/>
            <person name="Arikit S."/>
            <person name="Song C."/>
            <person name="Xia L."/>
            <person name="Froenicke L."/>
            <person name="Lavelle D.O."/>
            <person name="Truco M.J."/>
            <person name="Xia R."/>
            <person name="Zhu S."/>
            <person name="Xu C."/>
            <person name="Xu H."/>
            <person name="Xu X."/>
            <person name="Cox K."/>
            <person name="Korf I."/>
            <person name="Meyers B.C."/>
            <person name="Michelmore R.W."/>
        </authorList>
    </citation>
    <scope>NUCLEOTIDE SEQUENCE [LARGE SCALE GENOMIC DNA]</scope>
    <source>
        <strain evidence="2">cv. Salinas</strain>
        <tissue evidence="1">Seedlings</tissue>
    </source>
</reference>
<keyword evidence="2" id="KW-1185">Reference proteome</keyword>